<name>A0ACB9QU54_9MYRT</name>
<proteinExistence type="predicted"/>
<gene>
    <name evidence="1" type="ORF">MLD38_018121</name>
</gene>
<reference evidence="2" key="1">
    <citation type="journal article" date="2023" name="Front. Plant Sci.">
        <title>Chromosomal-level genome assembly of Melastoma candidum provides insights into trichome evolution.</title>
        <authorList>
            <person name="Zhong Y."/>
            <person name="Wu W."/>
            <person name="Sun C."/>
            <person name="Zou P."/>
            <person name="Liu Y."/>
            <person name="Dai S."/>
            <person name="Zhou R."/>
        </authorList>
    </citation>
    <scope>NUCLEOTIDE SEQUENCE [LARGE SCALE GENOMIC DNA]</scope>
</reference>
<dbReference type="EMBL" id="CM042884">
    <property type="protein sequence ID" value="KAI4369707.1"/>
    <property type="molecule type" value="Genomic_DNA"/>
</dbReference>
<sequence>MTSQQHLRTFLEPFLSTSTANALLTTAQAKQLHCQLLRRHGHLPVPAVLLSWKLLIRSYTSHDLFSVSLSCFVQMRRFVEHFNHFVFPSVVKSCAWWMDVGLGECVHGCVVKVGLEGDLYVGNALLSMYSKFGVLCGGGARQSNNASVGMDAELGLRRHVAHVVREKSGAISPSAEEGGRSDESNASLGLNSLSYEVGRSGKERKIVRSIGTSWFMKRERGNVVGNSVRKIFDAMPARDLVSWNTVIAGNVQSGMYDEALVMVRKMGLENIRPDAFTLSSMLPMCAEYADVVKAKEVHGYAVRHGIHDNVVIGSSLIDVYAKCTRIQDFFSVFNGLPRRDGITWNSMIAACVQNGLSNEGFEFFRCMVKDNLKPGPLSFSSIIPACSHLTSLIFGKQLHGYIVRTGLRDNVFIASSLVDMYAKCGKIEIAKSIFSNMKQHDLVSWTAIIMGCALHGQALDALKLFNEMEVSGVRPSYVSFIAILTACSHSGLVEEARKYYDRMIQEFGITPGVEHYAAMADLLGRAGRLEEAYDFICKMPAEPPGSLWCQGTMTGMCKLIYFIGKSWMRWIQVPSAEPCLVEQRTNNCAHVACRLCGQVFANSVALVNHIDMHVSRDMELARRAGNFGLFQFPCILPLNPAQPTNKLMLGGPPFAQGREHAAPPLNQTRAAIPPRNLSFGSPQLASPDYIFRSQPVAFSPIAVRQIYAEAAAGDQTKPFLCQLDLPIADSRKRGRTDDTGKSSTMVLDLTLKL</sequence>
<evidence type="ECO:0000313" key="2">
    <source>
        <dbReference type="Proteomes" id="UP001057402"/>
    </source>
</evidence>
<dbReference type="Proteomes" id="UP001057402">
    <property type="component" value="Chromosome 5"/>
</dbReference>
<organism evidence="1 2">
    <name type="scientific">Melastoma candidum</name>
    <dbReference type="NCBI Taxonomy" id="119954"/>
    <lineage>
        <taxon>Eukaryota</taxon>
        <taxon>Viridiplantae</taxon>
        <taxon>Streptophyta</taxon>
        <taxon>Embryophyta</taxon>
        <taxon>Tracheophyta</taxon>
        <taxon>Spermatophyta</taxon>
        <taxon>Magnoliopsida</taxon>
        <taxon>eudicotyledons</taxon>
        <taxon>Gunneridae</taxon>
        <taxon>Pentapetalae</taxon>
        <taxon>rosids</taxon>
        <taxon>malvids</taxon>
        <taxon>Myrtales</taxon>
        <taxon>Melastomataceae</taxon>
        <taxon>Melastomatoideae</taxon>
        <taxon>Melastomateae</taxon>
        <taxon>Melastoma</taxon>
    </lineage>
</organism>
<accession>A0ACB9QU54</accession>
<protein>
    <submittedName>
        <fullName evidence="1">Uncharacterized protein</fullName>
    </submittedName>
</protein>
<keyword evidence="2" id="KW-1185">Reference proteome</keyword>
<evidence type="ECO:0000313" key="1">
    <source>
        <dbReference type="EMBL" id="KAI4369707.1"/>
    </source>
</evidence>
<comment type="caution">
    <text evidence="1">The sequence shown here is derived from an EMBL/GenBank/DDBJ whole genome shotgun (WGS) entry which is preliminary data.</text>
</comment>